<reference evidence="1 2" key="1">
    <citation type="submission" date="2017-09" db="EMBL/GenBank/DDBJ databases">
        <title>Depth-based differentiation of microbial function through sediment-hosted aquifers and enrichment of novel symbionts in the deep terrestrial subsurface.</title>
        <authorList>
            <person name="Probst A.J."/>
            <person name="Ladd B."/>
            <person name="Jarett J.K."/>
            <person name="Geller-Mcgrath D.E."/>
            <person name="Sieber C.M."/>
            <person name="Emerson J.B."/>
            <person name="Anantharaman K."/>
            <person name="Thomas B.C."/>
            <person name="Malmstrom R."/>
            <person name="Stieglmeier M."/>
            <person name="Klingl A."/>
            <person name="Woyke T."/>
            <person name="Ryan C.M."/>
            <person name="Banfield J.F."/>
        </authorList>
    </citation>
    <scope>NUCLEOTIDE SEQUENCE [LARGE SCALE GENOMIC DNA]</scope>
    <source>
        <strain evidence="1">CG11_big_fil_rev_8_21_14_0_20_43_7</strain>
    </source>
</reference>
<dbReference type="AlphaFoldDB" id="A0A2H0N301"/>
<sequence>MIKKIIPIGAVSVLLFLGIFFGLPSVRANVCALETEQAYKYPQSSSIYYITADCTKKFFKNSRIFFTYFDSWGDVKIVSQSILAAIQSDPVDVMPLGPKYDPKYGALVKIITDPKVYLLLGNEKYWITDEAVFNSLKYQWDWIEDIDERLLDKYTTGSLIDYTDRHPNYTLITYKHKPEVYQLQPHPTDPDKQIKKYIEDEAMFVSLGFRWDRIVEIDDGEVYEDADGVTGEDKTDEGGYDKMVCGNGTIDYDEECDGGNYCNDVCEIVSSYQEVPYTDLGSYTDYLVSIGDKVPIDHWMNIRIDSIDGSEEHMYGRRIKYSIWGRDTSNSCRLISTAGEFWTKLDELLYREFTNSFVELVSLEDTDVHLRLYTGQQARQRCEQIAGSKKEIACSFYPTNETYYIQNDTFRIYLTKEHNPMYAHYVIDALEHCHAALSDSIDGISTIRPFDERWKIFPKLTQNEGISADYQRISLPANIQNKPYSLSNLFAEIKNGRCPMEKSYFAHELTHLLFAGTFLQDIYDGHTEAEFNDGRPGSMKLAEGLATFIPYYIIDESEQFAAQNYASNNTSVCGKNSLKNTTGQFDGATSEQLVYSHILNGNGYKQNHYQAGFCFFKRVEDDCGGDTLDFLFNEELKYSGSTTKQPTMFTLLTQTCTEEVVKNIMKDFGFDHELLKVGQQNPRGGFTSSVDTLGCISS</sequence>
<name>A0A2H0N301_9BACT</name>
<dbReference type="Proteomes" id="UP000229782">
    <property type="component" value="Unassembled WGS sequence"/>
</dbReference>
<gene>
    <name evidence="1" type="ORF">COV60_01245</name>
</gene>
<evidence type="ECO:0000313" key="1">
    <source>
        <dbReference type="EMBL" id="PIR03279.1"/>
    </source>
</evidence>
<organism evidence="1 2">
    <name type="scientific">Candidatus Magasanikbacteria bacterium CG11_big_fil_rev_8_21_14_0_20_43_7</name>
    <dbReference type="NCBI Taxonomy" id="1974654"/>
    <lineage>
        <taxon>Bacteria</taxon>
        <taxon>Candidatus Magasanikiibacteriota</taxon>
    </lineage>
</organism>
<protein>
    <submittedName>
        <fullName evidence="1">Uncharacterized protein</fullName>
    </submittedName>
</protein>
<accession>A0A2H0N301</accession>
<comment type="caution">
    <text evidence="1">The sequence shown here is derived from an EMBL/GenBank/DDBJ whole genome shotgun (WGS) entry which is preliminary data.</text>
</comment>
<proteinExistence type="predicted"/>
<dbReference type="EMBL" id="PCWM01000022">
    <property type="protein sequence ID" value="PIR03279.1"/>
    <property type="molecule type" value="Genomic_DNA"/>
</dbReference>
<evidence type="ECO:0000313" key="2">
    <source>
        <dbReference type="Proteomes" id="UP000229782"/>
    </source>
</evidence>